<dbReference type="InterPro" id="IPR009061">
    <property type="entry name" value="DNA-bd_dom_put_sf"/>
</dbReference>
<dbReference type="InterPro" id="IPR036388">
    <property type="entry name" value="WH-like_DNA-bd_sf"/>
</dbReference>
<evidence type="ECO:0000256" key="3">
    <source>
        <dbReference type="SAM" id="MobiDB-lite"/>
    </source>
</evidence>
<evidence type="ECO:0000256" key="2">
    <source>
        <dbReference type="ARBA" id="ARBA00023125"/>
    </source>
</evidence>
<evidence type="ECO:0000256" key="1">
    <source>
        <dbReference type="ARBA" id="ARBA00022747"/>
    </source>
</evidence>
<dbReference type="Pfam" id="PF02384">
    <property type="entry name" value="N6_Mtase"/>
    <property type="match status" value="1"/>
</dbReference>
<dbReference type="InterPro" id="IPR003356">
    <property type="entry name" value="DNA_methylase_A-5"/>
</dbReference>
<dbReference type="CDD" id="cd02440">
    <property type="entry name" value="AdoMet_MTases"/>
    <property type="match status" value="1"/>
</dbReference>
<dbReference type="Proteomes" id="UP000053260">
    <property type="component" value="Unassembled WGS sequence"/>
</dbReference>
<dbReference type="PANTHER" id="PTHR42998:SF1">
    <property type="entry name" value="TYPE I RESTRICTION ENZYME HINDI METHYLASE SUBUNIT"/>
    <property type="match status" value="1"/>
</dbReference>
<dbReference type="EMBL" id="LMXB01000031">
    <property type="protein sequence ID" value="KUO20854.1"/>
    <property type="molecule type" value="Genomic_DNA"/>
</dbReference>
<dbReference type="SUPFAM" id="SSF116734">
    <property type="entry name" value="DNA methylase specificity domain"/>
    <property type="match status" value="1"/>
</dbReference>
<dbReference type="OrthoDB" id="9784823at2"/>
<keyword evidence="2" id="KW-0238">DNA-binding</keyword>
<reference evidence="5 6" key="1">
    <citation type="submission" date="2015-10" db="EMBL/GenBank/DDBJ databases">
        <title>Draft genome sequence of Streptomyces sp. RV15, isolated from a marine sponge.</title>
        <authorList>
            <person name="Ruckert C."/>
            <person name="Abdelmohsen U.R."/>
            <person name="Winkler A."/>
            <person name="Hentschel U."/>
            <person name="Kalinowski J."/>
            <person name="Kampfer P."/>
            <person name="Glaeser S."/>
        </authorList>
    </citation>
    <scope>NUCLEOTIDE SEQUENCE [LARGE SCALE GENOMIC DNA]</scope>
    <source>
        <strain evidence="5 6">RV15</strain>
    </source>
</reference>
<dbReference type="PANTHER" id="PTHR42998">
    <property type="entry name" value="TYPE I RESTRICTION ENZYME HINDVIIP M PROTEIN-RELATED"/>
    <property type="match status" value="1"/>
</dbReference>
<dbReference type="InterPro" id="IPR044946">
    <property type="entry name" value="Restrct_endonuc_typeI_TRD_sf"/>
</dbReference>
<comment type="caution">
    <text evidence="5">The sequence shown here is derived from an EMBL/GenBank/DDBJ whole genome shotgun (WGS) entry which is preliminary data.</text>
</comment>
<gene>
    <name evidence="5" type="ORF">AQJ91_13225</name>
</gene>
<organism evidence="5 6">
    <name type="scientific">Streptomyces dysideae</name>
    <dbReference type="NCBI Taxonomy" id="909626"/>
    <lineage>
        <taxon>Bacteria</taxon>
        <taxon>Bacillati</taxon>
        <taxon>Actinomycetota</taxon>
        <taxon>Actinomycetes</taxon>
        <taxon>Kitasatosporales</taxon>
        <taxon>Streptomycetaceae</taxon>
        <taxon>Streptomyces</taxon>
    </lineage>
</organism>
<feature type="compositionally biased region" description="Basic and acidic residues" evidence="3">
    <location>
        <begin position="545"/>
        <end position="555"/>
    </location>
</feature>
<protein>
    <recommendedName>
        <fullName evidence="4">DNA methylase adenine-specific domain-containing protein</fullName>
    </recommendedName>
</protein>
<dbReference type="SUPFAM" id="SSF53335">
    <property type="entry name" value="S-adenosyl-L-methionine-dependent methyltransferases"/>
    <property type="match status" value="1"/>
</dbReference>
<dbReference type="GO" id="GO:0003677">
    <property type="term" value="F:DNA binding"/>
    <property type="evidence" value="ECO:0007669"/>
    <property type="project" value="UniProtKB-KW"/>
</dbReference>
<dbReference type="STRING" id="909626.AQJ91_13225"/>
<dbReference type="InterPro" id="IPR052916">
    <property type="entry name" value="Type-I_RE_MTase_Subunit"/>
</dbReference>
<sequence length="721" mass="76551">MPDKPEPAPFVTAAEISRLAGVTRATVSNWRRRHADFPDPAGGSDASPLYDLQAVEGWLAARGQLPVGSPLDDVKAQLRRHPDGFEIAQRMSAVVLALVRIGEKGQKELLGCAAEALPASMGTVMRDHAAEVPGGAALTGFERGDEPVLRAVVRGVHETGAVPVLDALAELPRDEAGVRGAYATPAALVELMADLVAGAGDSYPQSILDPACGTGGLLVAAAERGATALYGQDVMPAQAGQALARLGVLVPSAAAHMSDGDSLRHDAFPELEAEAALCNPPYGDRDWGHDELAYDARWEYGLPPKGEPELAWLQHCLSHLASGGYAVLVLPPGTAERASGRRVRAELVRRGAVRAIVALPTGIAPPLHVGLHLWVVQKPVHERPESLSILFLDASAPGALSDVRATGGRGEKMIDEEGLREAIARRWRAFVTSSETFETEPGIARAVGVVDLLDDVTDLTPARHTRATTVAVNPARFAEQMRKARTELARAASTLTALNDEGAWPMVGEKTRAWRTATVADLARGAALSVQRAPSSTRNPQAHGTTDRREPGDGRRALTAADVTAGQAASGRVAEGQEAKAIEIMQGDILLPEMLRPLDTRARVADAQDAGNLLGPSLWLFRPDPERLDPWFLAGFLSADENVHSVATGSTMRRIDARRLRVPLIPLNEQREYGQAFRHLHALRAAAALAARLASETTRELKVGLTGGALVPSTFGHTSTP</sequence>
<evidence type="ECO:0000259" key="4">
    <source>
        <dbReference type="Pfam" id="PF02384"/>
    </source>
</evidence>
<proteinExistence type="predicted"/>
<evidence type="ECO:0000313" key="6">
    <source>
        <dbReference type="Proteomes" id="UP000053260"/>
    </source>
</evidence>
<dbReference type="GO" id="GO:0008170">
    <property type="term" value="F:N-methyltransferase activity"/>
    <property type="evidence" value="ECO:0007669"/>
    <property type="project" value="InterPro"/>
</dbReference>
<dbReference type="Gene3D" id="3.90.220.20">
    <property type="entry name" value="DNA methylase specificity domains"/>
    <property type="match status" value="1"/>
</dbReference>
<feature type="region of interest" description="Disordered" evidence="3">
    <location>
        <begin position="528"/>
        <end position="555"/>
    </location>
</feature>
<evidence type="ECO:0000313" key="5">
    <source>
        <dbReference type="EMBL" id="KUO20854.1"/>
    </source>
</evidence>
<dbReference type="AlphaFoldDB" id="A0A117S1K5"/>
<dbReference type="InterPro" id="IPR029063">
    <property type="entry name" value="SAM-dependent_MTases_sf"/>
</dbReference>
<feature type="domain" description="DNA methylase adenine-specific" evidence="4">
    <location>
        <begin position="172"/>
        <end position="402"/>
    </location>
</feature>
<keyword evidence="1" id="KW-0680">Restriction system</keyword>
<dbReference type="SUPFAM" id="SSF46955">
    <property type="entry name" value="Putative DNA-binding domain"/>
    <property type="match status" value="1"/>
</dbReference>
<dbReference type="PRINTS" id="PR00507">
    <property type="entry name" value="N12N6MTFRASE"/>
</dbReference>
<accession>A0A117S1K5</accession>
<dbReference type="Gene3D" id="1.10.10.10">
    <property type="entry name" value="Winged helix-like DNA-binding domain superfamily/Winged helix DNA-binding domain"/>
    <property type="match status" value="1"/>
</dbReference>
<dbReference type="GO" id="GO:0009307">
    <property type="term" value="P:DNA restriction-modification system"/>
    <property type="evidence" value="ECO:0007669"/>
    <property type="project" value="UniProtKB-KW"/>
</dbReference>
<feature type="compositionally biased region" description="Polar residues" evidence="3">
    <location>
        <begin position="532"/>
        <end position="544"/>
    </location>
</feature>
<keyword evidence="6" id="KW-1185">Reference proteome</keyword>
<name>A0A117S1K5_9ACTN</name>
<dbReference type="Gene3D" id="3.40.50.150">
    <property type="entry name" value="Vaccinia Virus protein VP39"/>
    <property type="match status" value="1"/>
</dbReference>